<dbReference type="EMBL" id="VOOR01000015">
    <property type="protein sequence ID" value="TXB63491.1"/>
    <property type="molecule type" value="Genomic_DNA"/>
</dbReference>
<evidence type="ECO:0000313" key="2">
    <source>
        <dbReference type="Proteomes" id="UP000321580"/>
    </source>
</evidence>
<protein>
    <submittedName>
        <fullName evidence="1">Uncharacterized protein</fullName>
    </submittedName>
</protein>
<accession>A0A5C6RM67</accession>
<gene>
    <name evidence="1" type="ORF">FRY97_09030</name>
</gene>
<dbReference type="OrthoDB" id="1493134at2"/>
<name>A0A5C6RM67_9BACT</name>
<proteinExistence type="predicted"/>
<keyword evidence="2" id="KW-1185">Reference proteome</keyword>
<dbReference type="RefSeq" id="WP_147167130.1">
    <property type="nucleotide sequence ID" value="NZ_VOOR01000015.1"/>
</dbReference>
<evidence type="ECO:0000313" key="1">
    <source>
        <dbReference type="EMBL" id="TXB63491.1"/>
    </source>
</evidence>
<sequence length="129" mass="14769">MPLREDFPPAGTAYLGGESDGYEYRTVFGGSRLEATFAMVRQFLAEEGYSDIPLPADVSELLLFRLPTRNKQILLFEDNGYVHNPVKILFPSDRRKRSTLILCLYNEADPQHLLKFHRVLERQLPGQQG</sequence>
<organism evidence="1 2">
    <name type="scientific">Phaeodactylibacter luteus</name>
    <dbReference type="NCBI Taxonomy" id="1564516"/>
    <lineage>
        <taxon>Bacteria</taxon>
        <taxon>Pseudomonadati</taxon>
        <taxon>Bacteroidota</taxon>
        <taxon>Saprospiria</taxon>
        <taxon>Saprospirales</taxon>
        <taxon>Haliscomenobacteraceae</taxon>
        <taxon>Phaeodactylibacter</taxon>
    </lineage>
</organism>
<dbReference type="AlphaFoldDB" id="A0A5C6RM67"/>
<reference evidence="1 2" key="1">
    <citation type="submission" date="2019-08" db="EMBL/GenBank/DDBJ databases">
        <title>Genome of Phaeodactylibacter luteus.</title>
        <authorList>
            <person name="Bowman J.P."/>
        </authorList>
    </citation>
    <scope>NUCLEOTIDE SEQUENCE [LARGE SCALE GENOMIC DNA]</scope>
    <source>
        <strain evidence="1 2">KCTC 42180</strain>
    </source>
</reference>
<dbReference type="Proteomes" id="UP000321580">
    <property type="component" value="Unassembled WGS sequence"/>
</dbReference>
<comment type="caution">
    <text evidence="1">The sequence shown here is derived from an EMBL/GenBank/DDBJ whole genome shotgun (WGS) entry which is preliminary data.</text>
</comment>